<organism evidence="9 10">
    <name type="scientific">Neohortaea acidophila</name>
    <dbReference type="NCBI Taxonomy" id="245834"/>
    <lineage>
        <taxon>Eukaryota</taxon>
        <taxon>Fungi</taxon>
        <taxon>Dikarya</taxon>
        <taxon>Ascomycota</taxon>
        <taxon>Pezizomycotina</taxon>
        <taxon>Dothideomycetes</taxon>
        <taxon>Dothideomycetidae</taxon>
        <taxon>Mycosphaerellales</taxon>
        <taxon>Teratosphaeriaceae</taxon>
        <taxon>Neohortaea</taxon>
    </lineage>
</organism>
<dbReference type="RefSeq" id="XP_033590654.1">
    <property type="nucleotide sequence ID" value="XM_033733218.1"/>
</dbReference>
<comment type="similarity">
    <text evidence="1 7">Belongs to the peroxiredoxin family. Prx5 subfamily.</text>
</comment>
<dbReference type="OrthoDB" id="1882547at2759"/>
<protein>
    <submittedName>
        <fullName evidence="9">Redoxin</fullName>
    </submittedName>
</protein>
<reference evidence="9" key="1">
    <citation type="journal article" date="2020" name="Stud. Mycol.">
        <title>101 Dothideomycetes genomes: a test case for predicting lifestyles and emergence of pathogens.</title>
        <authorList>
            <person name="Haridas S."/>
            <person name="Albert R."/>
            <person name="Binder M."/>
            <person name="Bloem J."/>
            <person name="Labutti K."/>
            <person name="Salamov A."/>
            <person name="Andreopoulos B."/>
            <person name="Baker S."/>
            <person name="Barry K."/>
            <person name="Bills G."/>
            <person name="Bluhm B."/>
            <person name="Cannon C."/>
            <person name="Castanera R."/>
            <person name="Culley D."/>
            <person name="Daum C."/>
            <person name="Ezra D."/>
            <person name="Gonzalez J."/>
            <person name="Henrissat B."/>
            <person name="Kuo A."/>
            <person name="Liang C."/>
            <person name="Lipzen A."/>
            <person name="Lutzoni F."/>
            <person name="Magnuson J."/>
            <person name="Mondo S."/>
            <person name="Nolan M."/>
            <person name="Ohm R."/>
            <person name="Pangilinan J."/>
            <person name="Park H.-J."/>
            <person name="Ramirez L."/>
            <person name="Alfaro M."/>
            <person name="Sun H."/>
            <person name="Tritt A."/>
            <person name="Yoshinaga Y."/>
            <person name="Zwiers L.-H."/>
            <person name="Turgeon B."/>
            <person name="Goodwin S."/>
            <person name="Spatafora J."/>
            <person name="Crous P."/>
            <person name="Grigoriev I."/>
        </authorList>
    </citation>
    <scope>NUCLEOTIDE SEQUENCE</scope>
    <source>
        <strain evidence="9">CBS 113389</strain>
    </source>
</reference>
<dbReference type="InterPro" id="IPR037944">
    <property type="entry name" value="PRX5-like"/>
</dbReference>
<dbReference type="PANTHER" id="PTHR10430">
    <property type="entry name" value="PEROXIREDOXIN"/>
    <property type="match status" value="1"/>
</dbReference>
<keyword evidence="3 7" id="KW-0049">Antioxidant</keyword>
<feature type="domain" description="Redoxin" evidence="8">
    <location>
        <begin position="3"/>
        <end position="152"/>
    </location>
</feature>
<evidence type="ECO:0000256" key="4">
    <source>
        <dbReference type="ARBA" id="ARBA00023002"/>
    </source>
</evidence>
<keyword evidence="5 7" id="KW-0676">Redox-active center</keyword>
<evidence type="ECO:0000256" key="5">
    <source>
        <dbReference type="ARBA" id="ARBA00023284"/>
    </source>
</evidence>
<evidence type="ECO:0000256" key="3">
    <source>
        <dbReference type="ARBA" id="ARBA00022862"/>
    </source>
</evidence>
<dbReference type="GeneID" id="54474220"/>
<dbReference type="AlphaFoldDB" id="A0A6A6PWI0"/>
<dbReference type="CDD" id="cd03013">
    <property type="entry name" value="PRX5_like"/>
    <property type="match status" value="1"/>
</dbReference>
<dbReference type="GO" id="GO:0005777">
    <property type="term" value="C:peroxisome"/>
    <property type="evidence" value="ECO:0007669"/>
    <property type="project" value="TreeGrafter"/>
</dbReference>
<evidence type="ECO:0000313" key="10">
    <source>
        <dbReference type="Proteomes" id="UP000799767"/>
    </source>
</evidence>
<evidence type="ECO:0000259" key="8">
    <source>
        <dbReference type="Pfam" id="PF08534"/>
    </source>
</evidence>
<dbReference type="InterPro" id="IPR036249">
    <property type="entry name" value="Thioredoxin-like_sf"/>
</dbReference>
<dbReference type="Gene3D" id="3.40.30.10">
    <property type="entry name" value="Glutaredoxin"/>
    <property type="match status" value="1"/>
</dbReference>
<dbReference type="GO" id="GO:0005739">
    <property type="term" value="C:mitochondrion"/>
    <property type="evidence" value="ECO:0007669"/>
    <property type="project" value="TreeGrafter"/>
</dbReference>
<dbReference type="SUPFAM" id="SSF52833">
    <property type="entry name" value="Thioredoxin-like"/>
    <property type="match status" value="1"/>
</dbReference>
<evidence type="ECO:0000256" key="2">
    <source>
        <dbReference type="ARBA" id="ARBA00022559"/>
    </source>
</evidence>
<evidence type="ECO:0000313" key="9">
    <source>
        <dbReference type="EMBL" id="KAF2484084.1"/>
    </source>
</evidence>
<dbReference type="GO" id="GO:0042744">
    <property type="term" value="P:hydrogen peroxide catabolic process"/>
    <property type="evidence" value="ECO:0007669"/>
    <property type="project" value="TreeGrafter"/>
</dbReference>
<accession>A0A6A6PWI0</accession>
<name>A0A6A6PWI0_9PEZI</name>
<dbReference type="PANTHER" id="PTHR10430:SF39">
    <property type="entry name" value="PEROXISOMAL MEMBRANE ASSOCIATED PROTEIN 20"/>
    <property type="match status" value="1"/>
</dbReference>
<keyword evidence="10" id="KW-1185">Reference proteome</keyword>
<dbReference type="Proteomes" id="UP000799767">
    <property type="component" value="Unassembled WGS sequence"/>
</dbReference>
<dbReference type="GO" id="GO:0045454">
    <property type="term" value="P:cell redox homeostasis"/>
    <property type="evidence" value="ECO:0007669"/>
    <property type="project" value="TreeGrafter"/>
</dbReference>
<dbReference type="EMBL" id="MU001634">
    <property type="protein sequence ID" value="KAF2484084.1"/>
    <property type="molecule type" value="Genomic_DNA"/>
</dbReference>
<comment type="function">
    <text evidence="7">Thiol-specific peroxidase that catalyzes the reduction of hydrogen peroxide and organic hydroperoxides to water and alcohols, respectively. Plays a role in cell protection against oxidative stress by detoxifying peroxides.</text>
</comment>
<feature type="active site" description="Cysteine sulfenic acid (-SOH) intermediate" evidence="6">
    <location>
        <position position="44"/>
    </location>
</feature>
<sequence>MVKVGDTLPSGSVQEGAPDRTVDLSQVLKDGYLIGVPAAFSPTCSQGHIPKYVTKARGGSSAPVYVIAVNDAFVMNAWHESLDPQKDSGVHFVADPAGEYVKKLDLLFDATGLLGNHRAHRFAIAVKDGKVQKLDVEPDPTQVTTTSAERVL</sequence>
<dbReference type="GO" id="GO:0034599">
    <property type="term" value="P:cellular response to oxidative stress"/>
    <property type="evidence" value="ECO:0007669"/>
    <property type="project" value="InterPro"/>
</dbReference>
<evidence type="ECO:0000256" key="7">
    <source>
        <dbReference type="RuleBase" id="RU366011"/>
    </source>
</evidence>
<keyword evidence="2 7" id="KW-0575">Peroxidase</keyword>
<evidence type="ECO:0000256" key="1">
    <source>
        <dbReference type="ARBA" id="ARBA00010505"/>
    </source>
</evidence>
<dbReference type="InterPro" id="IPR013740">
    <property type="entry name" value="Redoxin"/>
</dbReference>
<keyword evidence="4 7" id="KW-0560">Oxidoreductase</keyword>
<dbReference type="GO" id="GO:0005829">
    <property type="term" value="C:cytosol"/>
    <property type="evidence" value="ECO:0007669"/>
    <property type="project" value="TreeGrafter"/>
</dbReference>
<gene>
    <name evidence="9" type="ORF">BDY17DRAFT_294952</name>
</gene>
<evidence type="ECO:0000256" key="6">
    <source>
        <dbReference type="PIRSR" id="PIRSR637944-1"/>
    </source>
</evidence>
<dbReference type="Pfam" id="PF08534">
    <property type="entry name" value="Redoxin"/>
    <property type="match status" value="1"/>
</dbReference>
<proteinExistence type="inferred from homology"/>
<dbReference type="GO" id="GO:0008379">
    <property type="term" value="F:thioredoxin peroxidase activity"/>
    <property type="evidence" value="ECO:0007669"/>
    <property type="project" value="InterPro"/>
</dbReference>